<evidence type="ECO:0008006" key="4">
    <source>
        <dbReference type="Google" id="ProtNLM"/>
    </source>
</evidence>
<name>A0ABR8NNR0_9MICO</name>
<sequence>MLPSWAAWTIGLIFIVAAWFVSLATPGDVQKKAPFEVPATIGQAATGRNIAVTFTDLRRADTVNATAWSAEGNWLVVDLDAEAVLTETGASLRSAQLRIDGKQFDASERPKSFYRGALHVGVPQSGSLAFELPADLRAGEGRIELALNGVNPELDSMIVLTIDLADVPAVDETDLLTTGWTNP</sequence>
<keyword evidence="3" id="KW-1185">Reference proteome</keyword>
<gene>
    <name evidence="2" type="ORF">IF188_02980</name>
</gene>
<evidence type="ECO:0000313" key="3">
    <source>
        <dbReference type="Proteomes" id="UP000598426"/>
    </source>
</evidence>
<protein>
    <recommendedName>
        <fullName evidence="4">DUF4352 domain-containing protein</fullName>
    </recommendedName>
</protein>
<evidence type="ECO:0000313" key="2">
    <source>
        <dbReference type="EMBL" id="MBD3940661.1"/>
    </source>
</evidence>
<feature type="transmembrane region" description="Helical" evidence="1">
    <location>
        <begin position="6"/>
        <end position="25"/>
    </location>
</feature>
<accession>A0ABR8NNR0</accession>
<dbReference type="EMBL" id="JACXZS010000001">
    <property type="protein sequence ID" value="MBD3940661.1"/>
    <property type="molecule type" value="Genomic_DNA"/>
</dbReference>
<keyword evidence="1" id="KW-0812">Transmembrane</keyword>
<keyword evidence="1" id="KW-0472">Membrane</keyword>
<comment type="caution">
    <text evidence="2">The sequence shown here is derived from an EMBL/GenBank/DDBJ whole genome shotgun (WGS) entry which is preliminary data.</text>
</comment>
<proteinExistence type="predicted"/>
<evidence type="ECO:0000256" key="1">
    <source>
        <dbReference type="SAM" id="Phobius"/>
    </source>
</evidence>
<dbReference type="Proteomes" id="UP000598426">
    <property type="component" value="Unassembled WGS sequence"/>
</dbReference>
<keyword evidence="1" id="KW-1133">Transmembrane helix</keyword>
<organism evidence="2 3">
    <name type="scientific">Microbacterium helvum</name>
    <dbReference type="NCBI Taxonomy" id="2773713"/>
    <lineage>
        <taxon>Bacteria</taxon>
        <taxon>Bacillati</taxon>
        <taxon>Actinomycetota</taxon>
        <taxon>Actinomycetes</taxon>
        <taxon>Micrococcales</taxon>
        <taxon>Microbacteriaceae</taxon>
        <taxon>Microbacterium</taxon>
    </lineage>
</organism>
<reference evidence="2 3" key="1">
    <citation type="submission" date="2020-09" db="EMBL/GenBank/DDBJ databases">
        <title>Isolation and identification of active actinomycetes.</title>
        <authorList>
            <person name="Li X."/>
        </authorList>
    </citation>
    <scope>NUCLEOTIDE SEQUENCE [LARGE SCALE GENOMIC DNA]</scope>
    <source>
        <strain evidence="2 3">NEAU-LLC</strain>
    </source>
</reference>